<dbReference type="RefSeq" id="YP_007006149.1">
    <property type="nucleotide sequence ID" value="NC_019516.2"/>
</dbReference>
<sequence>MTISSDKFDRIFSRINKLEDRLESLDPVTKYKRIQKIQNKIDRLESKLPQDEFEITHRGDGMFDIQVTDSPYDDTYVNGTPLKFSVSGVRQTDKGTQRQTASIMIHSFDNEEGSTFVGSSSFDRIDDNHPDAVATLYDEDNQVLESISL</sequence>
<evidence type="ECO:0000313" key="2">
    <source>
        <dbReference type="Proteomes" id="UP000007178"/>
    </source>
</evidence>
<name>H6WG11_9CAUD</name>
<dbReference type="EMBL" id="JQ245707">
    <property type="protein sequence ID" value="AEZ65735.1"/>
    <property type="molecule type" value="Genomic_DNA"/>
</dbReference>
<dbReference type="Proteomes" id="UP000007178">
    <property type="component" value="Segment"/>
</dbReference>
<organism evidence="1 2">
    <name type="scientific">Cyanophage S-TIM5</name>
    <dbReference type="NCBI Taxonomy" id="1137745"/>
    <lineage>
        <taxon>Viruses</taxon>
        <taxon>Duplodnaviria</taxon>
        <taxon>Heunggongvirae</taxon>
        <taxon>Uroviricota</taxon>
        <taxon>Caudoviricetes</taxon>
        <taxon>Aurunvirus</taxon>
        <taxon>Aurunvirus STIM5</taxon>
    </lineage>
</organism>
<evidence type="ECO:0000313" key="1">
    <source>
        <dbReference type="EMBL" id="AEZ65735.1"/>
    </source>
</evidence>
<accession>H6WG11</accession>
<dbReference type="GeneID" id="14013942"/>
<reference evidence="1 2" key="1">
    <citation type="journal article" date="2012" name="Proc. Natl. Acad. Sci. U.S.A.">
        <title>A novel lineage of myoviruses infecting cyanobacteria is widespread in the oceans.</title>
        <authorList>
            <person name="Sabehi G."/>
            <person name="Shaulov L."/>
            <person name="Silver D.H."/>
            <person name="Yanai I."/>
            <person name="Harel A."/>
            <person name="Lindell D."/>
        </authorList>
    </citation>
    <scope>NUCLEOTIDE SEQUENCE [LARGE SCALE GENOMIC DNA]</scope>
</reference>
<protein>
    <submittedName>
        <fullName evidence="1">Uncharacterized protein</fullName>
    </submittedName>
</protein>
<keyword evidence="2" id="KW-1185">Reference proteome</keyword>
<dbReference type="KEGG" id="vg:14013942"/>
<proteinExistence type="predicted"/>